<dbReference type="InterPro" id="IPR024571">
    <property type="entry name" value="ERAP1-like_C_dom"/>
</dbReference>
<dbReference type="InParanoid" id="A0A1V9X2D0"/>
<sequence>VLDFATSGSLRTQETMLVIESVGHSALGQELVWAHFTANFDTYNRRYSSGSLFSRLCKASAKNFCSLDRAKEVREFFRKHRLPGVERTVRQLVEVIESNSSWLTRDEQQIRDFLK</sequence>
<dbReference type="Pfam" id="PF11838">
    <property type="entry name" value="ERAP1_C"/>
    <property type="match status" value="1"/>
</dbReference>
<dbReference type="AlphaFoldDB" id="A0A1V9X2D0"/>
<keyword evidence="3" id="KW-1185">Reference proteome</keyword>
<feature type="non-terminal residue" evidence="2">
    <location>
        <position position="1"/>
    </location>
</feature>
<proteinExistence type="predicted"/>
<keyword evidence="2" id="KW-0645">Protease</keyword>
<keyword evidence="2" id="KW-0031">Aminopeptidase</keyword>
<dbReference type="GO" id="GO:0004177">
    <property type="term" value="F:aminopeptidase activity"/>
    <property type="evidence" value="ECO:0007669"/>
    <property type="project" value="UniProtKB-KW"/>
</dbReference>
<gene>
    <name evidence="2" type="ORF">BIW11_13310</name>
</gene>
<accession>A0A1V9X2D0</accession>
<evidence type="ECO:0000259" key="1">
    <source>
        <dbReference type="Pfam" id="PF11838"/>
    </source>
</evidence>
<keyword evidence="2" id="KW-0378">Hydrolase</keyword>
<dbReference type="Proteomes" id="UP000192247">
    <property type="component" value="Unassembled WGS sequence"/>
</dbReference>
<dbReference type="Gene3D" id="1.25.50.20">
    <property type="match status" value="1"/>
</dbReference>
<organism evidence="2 3">
    <name type="scientific">Tropilaelaps mercedesae</name>
    <dbReference type="NCBI Taxonomy" id="418985"/>
    <lineage>
        <taxon>Eukaryota</taxon>
        <taxon>Metazoa</taxon>
        <taxon>Ecdysozoa</taxon>
        <taxon>Arthropoda</taxon>
        <taxon>Chelicerata</taxon>
        <taxon>Arachnida</taxon>
        <taxon>Acari</taxon>
        <taxon>Parasitiformes</taxon>
        <taxon>Mesostigmata</taxon>
        <taxon>Gamasina</taxon>
        <taxon>Dermanyssoidea</taxon>
        <taxon>Laelapidae</taxon>
        <taxon>Tropilaelaps</taxon>
    </lineage>
</organism>
<comment type="caution">
    <text evidence="2">The sequence shown here is derived from an EMBL/GenBank/DDBJ whole genome shotgun (WGS) entry which is preliminary data.</text>
</comment>
<feature type="domain" description="ERAP1-like C-terminal" evidence="1">
    <location>
        <begin position="1"/>
        <end position="97"/>
    </location>
</feature>
<reference evidence="2 3" key="1">
    <citation type="journal article" date="2017" name="Gigascience">
        <title>Draft genome of the honey bee ectoparasitic mite, Tropilaelaps mercedesae, is shaped by the parasitic life history.</title>
        <authorList>
            <person name="Dong X."/>
            <person name="Armstrong S.D."/>
            <person name="Xia D."/>
            <person name="Makepeace B.L."/>
            <person name="Darby A.C."/>
            <person name="Kadowaki T."/>
        </authorList>
    </citation>
    <scope>NUCLEOTIDE SEQUENCE [LARGE SCALE GENOMIC DNA]</scope>
    <source>
        <strain evidence="2">Wuxi-XJTLU</strain>
    </source>
</reference>
<evidence type="ECO:0000313" key="2">
    <source>
        <dbReference type="EMBL" id="OQR67790.1"/>
    </source>
</evidence>
<evidence type="ECO:0000313" key="3">
    <source>
        <dbReference type="Proteomes" id="UP000192247"/>
    </source>
</evidence>
<name>A0A1V9X2D0_9ACAR</name>
<dbReference type="EMBL" id="MNPL01027331">
    <property type="protein sequence ID" value="OQR67790.1"/>
    <property type="molecule type" value="Genomic_DNA"/>
</dbReference>
<protein>
    <submittedName>
        <fullName evidence="2">Puromycin-sensitive aminopeptidase-like</fullName>
    </submittedName>
</protein>
<dbReference type="OrthoDB" id="10031169at2759"/>
<dbReference type="STRING" id="418985.A0A1V9X2D0"/>